<evidence type="ECO:0000256" key="4">
    <source>
        <dbReference type="ARBA" id="ARBA00022475"/>
    </source>
</evidence>
<comment type="subcellular location">
    <subcellularLocation>
        <location evidence="1">Cell membrane</location>
        <topology evidence="1">Multi-pass membrane protein</topology>
    </subcellularLocation>
</comment>
<evidence type="ECO:0000256" key="1">
    <source>
        <dbReference type="ARBA" id="ARBA00004651"/>
    </source>
</evidence>
<dbReference type="Proteomes" id="UP000237839">
    <property type="component" value="Unassembled WGS sequence"/>
</dbReference>
<dbReference type="EMBL" id="PUGF01000009">
    <property type="protein sequence ID" value="PRC93019.1"/>
    <property type="molecule type" value="Genomic_DNA"/>
</dbReference>
<evidence type="ECO:0000259" key="10">
    <source>
        <dbReference type="Pfam" id="PF12704"/>
    </source>
</evidence>
<keyword evidence="6 8" id="KW-1133">Transmembrane helix</keyword>
<evidence type="ECO:0000256" key="2">
    <source>
        <dbReference type="ARBA" id="ARBA00005236"/>
    </source>
</evidence>
<dbReference type="InterPro" id="IPR051447">
    <property type="entry name" value="Lipoprotein-release_system"/>
</dbReference>
<name>A0A2S9GZ54_9BURK</name>
<dbReference type="PANTHER" id="PTHR30489">
    <property type="entry name" value="LIPOPROTEIN-RELEASING SYSTEM TRANSMEMBRANE PROTEIN LOLE"/>
    <property type="match status" value="1"/>
</dbReference>
<organism evidence="11 12">
    <name type="scientific">Solimicrobium silvestre</name>
    <dbReference type="NCBI Taxonomy" id="2099400"/>
    <lineage>
        <taxon>Bacteria</taxon>
        <taxon>Pseudomonadati</taxon>
        <taxon>Pseudomonadota</taxon>
        <taxon>Betaproteobacteria</taxon>
        <taxon>Burkholderiales</taxon>
        <taxon>Oxalobacteraceae</taxon>
        <taxon>Solimicrobium</taxon>
    </lineage>
</organism>
<feature type="domain" description="ABC3 transporter permease C-terminal" evidence="9">
    <location>
        <begin position="279"/>
        <end position="413"/>
    </location>
</feature>
<evidence type="ECO:0000256" key="8">
    <source>
        <dbReference type="SAM" id="Phobius"/>
    </source>
</evidence>
<dbReference type="Pfam" id="PF12704">
    <property type="entry name" value="MacB_PCD"/>
    <property type="match status" value="1"/>
</dbReference>
<evidence type="ECO:0000313" key="11">
    <source>
        <dbReference type="EMBL" id="PRC93019.1"/>
    </source>
</evidence>
<feature type="transmembrane region" description="Helical" evidence="8">
    <location>
        <begin position="386"/>
        <end position="406"/>
    </location>
</feature>
<evidence type="ECO:0000256" key="6">
    <source>
        <dbReference type="ARBA" id="ARBA00022989"/>
    </source>
</evidence>
<dbReference type="NCBIfam" id="TIGR02212">
    <property type="entry name" value="lolCE"/>
    <property type="match status" value="1"/>
</dbReference>
<comment type="caution">
    <text evidence="11">The sequence shown here is derived from an EMBL/GenBank/DDBJ whole genome shotgun (WGS) entry which is preliminary data.</text>
</comment>
<dbReference type="InterPro" id="IPR003838">
    <property type="entry name" value="ABC3_permease_C"/>
</dbReference>
<evidence type="ECO:0000256" key="7">
    <source>
        <dbReference type="ARBA" id="ARBA00023136"/>
    </source>
</evidence>
<evidence type="ECO:0000256" key="5">
    <source>
        <dbReference type="ARBA" id="ARBA00022692"/>
    </source>
</evidence>
<dbReference type="PANTHER" id="PTHR30489:SF0">
    <property type="entry name" value="LIPOPROTEIN-RELEASING SYSTEM TRANSMEMBRANE PROTEIN LOLE"/>
    <property type="match status" value="1"/>
</dbReference>
<dbReference type="GO" id="GO:0042953">
    <property type="term" value="P:lipoprotein transport"/>
    <property type="evidence" value="ECO:0007669"/>
    <property type="project" value="InterPro"/>
</dbReference>
<sequence length="420" mass="45716">MNFLKKLPYEWQIGLRYTRAGRRSGRNSFISFISLISMAGIGLGVAALIIVLSVMNGFQKEVRDRMLSVVSHIEVSGAGGVLPDWQETARETLLNKHVKAAAPYVEGQALIISDSMRGVIVRGILPEQEPTVSEVISKIKQGSFTSLQSGEFNIVIGKDLALALDAHLGDKITLAVPQGQVTPAGVTPRLKSFTVTGIFEAGTYEYDSALVFVQMTDAEKLFRLSAPTGVRLRVDDLLQAPAIALELSTSLSGDLLLRDWSQQNRNYFAAVKVEKRMMFIILTLIIAVAAFNLVSTLVMTVRDKQADIAILRTLGASPASIMKIFMVQGSMVGTLGTLLGVGLGVIVALNIPAMVGFFEHLFGVQFLDKAIYFITSVPSDLHWDDVSYIGGMALVFALLSTIYPSWRASNVKPAEALRYE</sequence>
<keyword evidence="11" id="KW-0449">Lipoprotein</keyword>
<feature type="transmembrane region" description="Helical" evidence="8">
    <location>
        <begin position="279"/>
        <end position="302"/>
    </location>
</feature>
<dbReference type="InterPro" id="IPR011925">
    <property type="entry name" value="LolCE_TM"/>
</dbReference>
<gene>
    <name evidence="11" type="ORF">S2091_2105</name>
</gene>
<keyword evidence="3" id="KW-0813">Transport</keyword>
<dbReference type="RefSeq" id="WP_105531918.1">
    <property type="nucleotide sequence ID" value="NZ_PUGF01000009.1"/>
</dbReference>
<proteinExistence type="inferred from homology"/>
<reference evidence="11 12" key="1">
    <citation type="submission" date="2018-02" db="EMBL/GenBank/DDBJ databases">
        <title>Solimicrobium silvestre gen. nov., sp. nov., isolated from alpine forest soil.</title>
        <authorList>
            <person name="Margesin R."/>
            <person name="Albuquerque L."/>
            <person name="Zhang D.-C."/>
            <person name="Froufe H.J.C."/>
            <person name="Severino R."/>
            <person name="Roxo I."/>
            <person name="Egas C."/>
            <person name="Da Costa M.S."/>
        </authorList>
    </citation>
    <scope>NUCLEOTIDE SEQUENCE [LARGE SCALE GENOMIC DNA]</scope>
    <source>
        <strain evidence="11 12">S20-91</strain>
    </source>
</reference>
<dbReference type="OrthoDB" id="9808461at2"/>
<evidence type="ECO:0000259" key="9">
    <source>
        <dbReference type="Pfam" id="PF02687"/>
    </source>
</evidence>
<accession>A0A2S9GZ54</accession>
<dbReference type="AlphaFoldDB" id="A0A2S9GZ54"/>
<protein>
    <submittedName>
        <fullName evidence="11">LolCE: lipoprotein releasing system, transmembrane protein, LolC/E family</fullName>
    </submittedName>
</protein>
<evidence type="ECO:0000256" key="3">
    <source>
        <dbReference type="ARBA" id="ARBA00022448"/>
    </source>
</evidence>
<feature type="domain" description="MacB-like periplasmic core" evidence="10">
    <location>
        <begin position="34"/>
        <end position="235"/>
    </location>
</feature>
<feature type="transmembrane region" description="Helical" evidence="8">
    <location>
        <begin position="338"/>
        <end position="358"/>
    </location>
</feature>
<keyword evidence="5 8" id="KW-0812">Transmembrane</keyword>
<dbReference type="Pfam" id="PF02687">
    <property type="entry name" value="FtsX"/>
    <property type="match status" value="1"/>
</dbReference>
<evidence type="ECO:0000313" key="12">
    <source>
        <dbReference type="Proteomes" id="UP000237839"/>
    </source>
</evidence>
<dbReference type="InterPro" id="IPR025857">
    <property type="entry name" value="MacB_PCD"/>
</dbReference>
<feature type="transmembrane region" description="Helical" evidence="8">
    <location>
        <begin position="29"/>
        <end position="55"/>
    </location>
</feature>
<keyword evidence="4" id="KW-1003">Cell membrane</keyword>
<keyword evidence="7 8" id="KW-0472">Membrane</keyword>
<dbReference type="GO" id="GO:0044874">
    <property type="term" value="P:lipoprotein localization to outer membrane"/>
    <property type="evidence" value="ECO:0007669"/>
    <property type="project" value="TreeGrafter"/>
</dbReference>
<keyword evidence="12" id="KW-1185">Reference proteome</keyword>
<comment type="similarity">
    <text evidence="2">Belongs to the ABC-4 integral membrane protein family. LolC/E subfamily.</text>
</comment>
<dbReference type="GO" id="GO:0098797">
    <property type="term" value="C:plasma membrane protein complex"/>
    <property type="evidence" value="ECO:0007669"/>
    <property type="project" value="TreeGrafter"/>
</dbReference>